<dbReference type="NCBIfam" id="TIGR00229">
    <property type="entry name" value="sensory_box"/>
    <property type="match status" value="3"/>
</dbReference>
<dbReference type="SUPFAM" id="SSF55785">
    <property type="entry name" value="PYP-like sensor domain (PAS domain)"/>
    <property type="match status" value="3"/>
</dbReference>
<sequence length="836" mass="92013">MVQPPERPSPTGREPETADALIRALEVATSGILVADATRPERPILYVNRTFERLFAADRAELLGRPSATIAAETAGSEVRAALGGALTDSVEYCGAFSARRLDGSTFSAEIRVTPAHDGAGRLVEWIAVVDDVTEREEARDRVEVAEARFRGLVENIPAVAYVADWDEQGTLQYVSPQIERLLGYPAEDFLADQELWYRCIHPDDRERVRAQEREAWATGEPFDLEFRMLHRDGRELWVWDKEGIVMGGGDGPRFSQGVLIDVTPVRETRSELADERYRAQRYLDIAGAIIVVLDADGHITLLNRAGHELLGRPDGAMVGRDWFDTVVPEADRTAAREHFERVLHDEADHGVHESAVLTDDGEQRVIAWRNTVLRDPGGRPTAMMSSGVDLTERRAAEEQIAFLAYHDSLTGLPNRALLQEHLELALARARRAGNAIALLYLDLDGFKLVNDSLGHAAGDELLCHVTMRLQERRRGMDLLARQGGDEFLLLLGDLDRGEAEATARRVAESLLHSLNKPFTISGAEFHIGASIGISLFPRDAADADELLRHADASMYDAKAAGRNGVTVYTGDPHEPLERLSMTSRLRKALTRGEFALHWQPVVDPADGTLHKLEALIRWEDPFRGLVMPDEFIAFAEETGFIDRIGDWVLAGVGDQVAAWRRDGLVVPRVAVNVSPRQLRRPDFGRRLLQAIGERGLAGLLTVEITESAAMADPMRTDPVLQELFAAGVEIAIDDFGAGYSSLSRLRTMPVQVLKIDRSFLRGVPEDPEPTAIVTAVIELSSALGMEAVAEGVEHEHQRAFLVQRGCPLAQGFLLGEPVPAEALRPLLAAAGTPRP</sequence>
<accession>A0A5B8U9D9</accession>
<dbReference type="InterPro" id="IPR000160">
    <property type="entry name" value="GGDEF_dom"/>
</dbReference>
<evidence type="ECO:0000259" key="1">
    <source>
        <dbReference type="PROSITE" id="PS50112"/>
    </source>
</evidence>
<dbReference type="SMART" id="SM00052">
    <property type="entry name" value="EAL"/>
    <property type="match status" value="1"/>
</dbReference>
<dbReference type="Pfam" id="PF13426">
    <property type="entry name" value="PAS_9"/>
    <property type="match status" value="1"/>
</dbReference>
<dbReference type="PROSITE" id="PS50112">
    <property type="entry name" value="PAS"/>
    <property type="match status" value="3"/>
</dbReference>
<gene>
    <name evidence="5" type="ORF">FSW04_19975</name>
</gene>
<feature type="domain" description="PAS" evidence="1">
    <location>
        <begin position="276"/>
        <end position="347"/>
    </location>
</feature>
<dbReference type="InterPro" id="IPR001610">
    <property type="entry name" value="PAC"/>
</dbReference>
<dbReference type="InterPro" id="IPR035919">
    <property type="entry name" value="EAL_sf"/>
</dbReference>
<dbReference type="Gene3D" id="3.30.450.20">
    <property type="entry name" value="PAS domain"/>
    <property type="match status" value="3"/>
</dbReference>
<dbReference type="InterPro" id="IPR013655">
    <property type="entry name" value="PAS_fold_3"/>
</dbReference>
<dbReference type="CDD" id="cd01949">
    <property type="entry name" value="GGDEF"/>
    <property type="match status" value="1"/>
</dbReference>
<dbReference type="InterPro" id="IPR000014">
    <property type="entry name" value="PAS"/>
</dbReference>
<dbReference type="SMART" id="SM00091">
    <property type="entry name" value="PAS"/>
    <property type="match status" value="3"/>
</dbReference>
<evidence type="ECO:0000313" key="6">
    <source>
        <dbReference type="Proteomes" id="UP000321805"/>
    </source>
</evidence>
<dbReference type="SMART" id="SM00267">
    <property type="entry name" value="GGDEF"/>
    <property type="match status" value="1"/>
</dbReference>
<dbReference type="EMBL" id="CP042430">
    <property type="protein sequence ID" value="QEC49625.1"/>
    <property type="molecule type" value="Genomic_DNA"/>
</dbReference>
<dbReference type="SUPFAM" id="SSF141868">
    <property type="entry name" value="EAL domain-like"/>
    <property type="match status" value="1"/>
</dbReference>
<feature type="domain" description="PAC" evidence="2">
    <location>
        <begin position="93"/>
        <end position="145"/>
    </location>
</feature>
<dbReference type="PROSITE" id="PS50887">
    <property type="entry name" value="GGDEF"/>
    <property type="match status" value="1"/>
</dbReference>
<feature type="domain" description="PAS" evidence="1">
    <location>
        <begin position="17"/>
        <end position="65"/>
    </location>
</feature>
<dbReference type="PROSITE" id="PS50883">
    <property type="entry name" value="EAL"/>
    <property type="match status" value="1"/>
</dbReference>
<evidence type="ECO:0000259" key="3">
    <source>
        <dbReference type="PROSITE" id="PS50883"/>
    </source>
</evidence>
<evidence type="ECO:0000313" key="5">
    <source>
        <dbReference type="EMBL" id="QEC49625.1"/>
    </source>
</evidence>
<dbReference type="InterPro" id="IPR052155">
    <property type="entry name" value="Biofilm_reg_signaling"/>
</dbReference>
<feature type="domain" description="PAC" evidence="2">
    <location>
        <begin position="351"/>
        <end position="403"/>
    </location>
</feature>
<dbReference type="InterPro" id="IPR000700">
    <property type="entry name" value="PAS-assoc_C"/>
</dbReference>
<feature type="domain" description="PAC" evidence="2">
    <location>
        <begin position="223"/>
        <end position="275"/>
    </location>
</feature>
<dbReference type="Gene3D" id="3.30.70.270">
    <property type="match status" value="1"/>
</dbReference>
<dbReference type="PANTHER" id="PTHR44757:SF2">
    <property type="entry name" value="BIOFILM ARCHITECTURE MAINTENANCE PROTEIN MBAA"/>
    <property type="match status" value="1"/>
</dbReference>
<dbReference type="CDD" id="cd00130">
    <property type="entry name" value="PAS"/>
    <property type="match status" value="3"/>
</dbReference>
<dbReference type="CDD" id="cd01948">
    <property type="entry name" value="EAL"/>
    <property type="match status" value="1"/>
</dbReference>
<dbReference type="PROSITE" id="PS50113">
    <property type="entry name" value="PAC"/>
    <property type="match status" value="3"/>
</dbReference>
<dbReference type="PANTHER" id="PTHR44757">
    <property type="entry name" value="DIGUANYLATE CYCLASE DGCP"/>
    <property type="match status" value="1"/>
</dbReference>
<dbReference type="OrthoDB" id="23692at2"/>
<name>A0A5B8U9D9_9ACTN</name>
<evidence type="ECO:0000259" key="2">
    <source>
        <dbReference type="PROSITE" id="PS50113"/>
    </source>
</evidence>
<dbReference type="InterPro" id="IPR013656">
    <property type="entry name" value="PAS_4"/>
</dbReference>
<dbReference type="SMART" id="SM00086">
    <property type="entry name" value="PAC"/>
    <property type="match status" value="3"/>
</dbReference>
<dbReference type="Pfam" id="PF00563">
    <property type="entry name" value="EAL"/>
    <property type="match status" value="1"/>
</dbReference>
<proteinExistence type="predicted"/>
<dbReference type="KEGG" id="bsol:FSW04_19975"/>
<dbReference type="Proteomes" id="UP000321805">
    <property type="component" value="Chromosome"/>
</dbReference>
<dbReference type="FunFam" id="3.30.70.270:FF:000001">
    <property type="entry name" value="Diguanylate cyclase domain protein"/>
    <property type="match status" value="1"/>
</dbReference>
<dbReference type="AlphaFoldDB" id="A0A5B8U9D9"/>
<protein>
    <submittedName>
        <fullName evidence="5">EAL domain-containing protein</fullName>
    </submittedName>
</protein>
<reference evidence="5 6" key="1">
    <citation type="journal article" date="2018" name="J. Microbiol.">
        <title>Baekduia soli gen. nov., sp. nov., a novel bacterium isolated from the soil of Baekdu Mountain and proposal of a novel family name, Baekduiaceae fam. nov.</title>
        <authorList>
            <person name="An D.S."/>
            <person name="Siddiqi M.Z."/>
            <person name="Kim K.H."/>
            <person name="Yu H.S."/>
            <person name="Im W.T."/>
        </authorList>
    </citation>
    <scope>NUCLEOTIDE SEQUENCE [LARGE SCALE GENOMIC DNA]</scope>
    <source>
        <strain evidence="5 6">BR7-21</strain>
    </source>
</reference>
<feature type="domain" description="GGDEF" evidence="4">
    <location>
        <begin position="435"/>
        <end position="571"/>
    </location>
</feature>
<dbReference type="SUPFAM" id="SSF55073">
    <property type="entry name" value="Nucleotide cyclase"/>
    <property type="match status" value="1"/>
</dbReference>
<feature type="domain" description="EAL" evidence="3">
    <location>
        <begin position="579"/>
        <end position="832"/>
    </location>
</feature>
<dbReference type="NCBIfam" id="TIGR00254">
    <property type="entry name" value="GGDEF"/>
    <property type="match status" value="1"/>
</dbReference>
<dbReference type="InterPro" id="IPR029787">
    <property type="entry name" value="Nucleotide_cyclase"/>
</dbReference>
<organism evidence="5 6">
    <name type="scientific">Baekduia soli</name>
    <dbReference type="NCBI Taxonomy" id="496014"/>
    <lineage>
        <taxon>Bacteria</taxon>
        <taxon>Bacillati</taxon>
        <taxon>Actinomycetota</taxon>
        <taxon>Thermoleophilia</taxon>
        <taxon>Solirubrobacterales</taxon>
        <taxon>Baekduiaceae</taxon>
        <taxon>Baekduia</taxon>
    </lineage>
</organism>
<dbReference type="Pfam" id="PF08447">
    <property type="entry name" value="PAS_3"/>
    <property type="match status" value="1"/>
</dbReference>
<feature type="domain" description="PAS" evidence="1">
    <location>
        <begin position="146"/>
        <end position="220"/>
    </location>
</feature>
<dbReference type="RefSeq" id="WP_146921990.1">
    <property type="nucleotide sequence ID" value="NZ_CP042430.1"/>
</dbReference>
<dbReference type="InterPro" id="IPR043128">
    <property type="entry name" value="Rev_trsase/Diguanyl_cyclase"/>
</dbReference>
<dbReference type="Gene3D" id="3.20.20.450">
    <property type="entry name" value="EAL domain"/>
    <property type="match status" value="1"/>
</dbReference>
<dbReference type="Pfam" id="PF08448">
    <property type="entry name" value="PAS_4"/>
    <property type="match status" value="1"/>
</dbReference>
<evidence type="ECO:0000259" key="4">
    <source>
        <dbReference type="PROSITE" id="PS50887"/>
    </source>
</evidence>
<dbReference type="InterPro" id="IPR035965">
    <property type="entry name" value="PAS-like_dom_sf"/>
</dbReference>
<dbReference type="Pfam" id="PF00990">
    <property type="entry name" value="GGDEF"/>
    <property type="match status" value="1"/>
</dbReference>
<dbReference type="InterPro" id="IPR001633">
    <property type="entry name" value="EAL_dom"/>
</dbReference>
<keyword evidence="6" id="KW-1185">Reference proteome</keyword>